<accession>A0A3B8WJU5</accession>
<comment type="caution">
    <text evidence="2">The sequence shown here is derived from an EMBL/GenBank/DDBJ whole genome shotgun (WGS) entry which is preliminary data.</text>
</comment>
<dbReference type="AlphaFoldDB" id="A0A3B8WJU5"/>
<keyword evidence="1" id="KW-1133">Transmembrane helix</keyword>
<feature type="non-terminal residue" evidence="2">
    <location>
        <position position="106"/>
    </location>
</feature>
<sequence>MSDPMHDRGEHYLTTPKAEPFLERLLFNNRALILVAFFVLTLFLGYNAIKIQPDASFERMIPLEHPYIVNMLDHRDDLDNLGNFVRIAVAVEEGDIFTAEYMETLK</sequence>
<protein>
    <submittedName>
        <fullName evidence="2">RND transporter</fullName>
    </submittedName>
</protein>
<dbReference type="Proteomes" id="UP000261325">
    <property type="component" value="Unassembled WGS sequence"/>
</dbReference>
<evidence type="ECO:0000313" key="2">
    <source>
        <dbReference type="EMBL" id="HAC29373.1"/>
    </source>
</evidence>
<keyword evidence="1" id="KW-0812">Transmembrane</keyword>
<evidence type="ECO:0000256" key="1">
    <source>
        <dbReference type="SAM" id="Phobius"/>
    </source>
</evidence>
<evidence type="ECO:0000313" key="3">
    <source>
        <dbReference type="Proteomes" id="UP000261325"/>
    </source>
</evidence>
<feature type="transmembrane region" description="Helical" evidence="1">
    <location>
        <begin position="31"/>
        <end position="49"/>
    </location>
</feature>
<keyword evidence="1" id="KW-0472">Membrane</keyword>
<dbReference type="EMBL" id="DLYI01000217">
    <property type="protein sequence ID" value="HAC29373.1"/>
    <property type="molecule type" value="Genomic_DNA"/>
</dbReference>
<reference evidence="2 3" key="1">
    <citation type="journal article" date="2018" name="Nat. Biotechnol.">
        <title>A standardized bacterial taxonomy based on genome phylogeny substantially revises the tree of life.</title>
        <authorList>
            <person name="Parks D.H."/>
            <person name="Chuvochina M."/>
            <person name="Waite D.W."/>
            <person name="Rinke C."/>
            <person name="Skarshewski A."/>
            <person name="Chaumeil P.A."/>
            <person name="Hugenholtz P."/>
        </authorList>
    </citation>
    <scope>NUCLEOTIDE SEQUENCE [LARGE SCALE GENOMIC DNA]</scope>
    <source>
        <strain evidence="2">UBA9049</strain>
    </source>
</reference>
<proteinExistence type="predicted"/>
<organism evidence="2 3">
    <name type="scientific">Marinobacter nauticus</name>
    <name type="common">Marinobacter hydrocarbonoclasticus</name>
    <name type="synonym">Marinobacter aquaeolei</name>
    <dbReference type="NCBI Taxonomy" id="2743"/>
    <lineage>
        <taxon>Bacteria</taxon>
        <taxon>Pseudomonadati</taxon>
        <taxon>Pseudomonadota</taxon>
        <taxon>Gammaproteobacteria</taxon>
        <taxon>Pseudomonadales</taxon>
        <taxon>Marinobacteraceae</taxon>
        <taxon>Marinobacter</taxon>
    </lineage>
</organism>
<name>A0A3B8WJU5_MARNT</name>
<gene>
    <name evidence="2" type="ORF">DCF82_16425</name>
</gene>